<dbReference type="InterPro" id="IPR020846">
    <property type="entry name" value="MFS_dom"/>
</dbReference>
<feature type="transmembrane region" description="Helical" evidence="11">
    <location>
        <begin position="317"/>
        <end position="335"/>
    </location>
</feature>
<feature type="transmembrane region" description="Helical" evidence="11">
    <location>
        <begin position="61"/>
        <end position="85"/>
    </location>
</feature>
<evidence type="ECO:0000256" key="11">
    <source>
        <dbReference type="SAM" id="Phobius"/>
    </source>
</evidence>
<feature type="transmembrane region" description="Helical" evidence="11">
    <location>
        <begin position="201"/>
        <end position="218"/>
    </location>
</feature>
<keyword evidence="4" id="KW-1003">Cell membrane</keyword>
<organism evidence="13">
    <name type="scientific">Streptomyces iranensis</name>
    <dbReference type="NCBI Taxonomy" id="576784"/>
    <lineage>
        <taxon>Bacteria</taxon>
        <taxon>Bacillati</taxon>
        <taxon>Actinomycetota</taxon>
        <taxon>Actinomycetes</taxon>
        <taxon>Kitasatosporales</taxon>
        <taxon>Streptomycetaceae</taxon>
        <taxon>Streptomyces</taxon>
        <taxon>Streptomyces violaceusniger group</taxon>
    </lineage>
</organism>
<keyword evidence="8 11" id="KW-0472">Membrane</keyword>
<proteinExistence type="inferred from homology"/>
<sequence>MPTTARPPNVAQTDTVPSGHSARRAVVAGGIGNFIEWYDYGVYAALSPVISSLFFPSESTVASTLSTFAVFGVGFVVRPLGGLFFGQLGDRRGRRTALAWALILVSASTLGMGLLPTYAAAGIAAPSLLVLLRLLQGFSAGGEFTGSATVMTENAPVGRRGRVSSWQQFSVITGTLAGVLVVTAITNLGSADALENGGWRIPFLLSLPLGAIGFYIRFRMEDTPHFQALREAGEVAERPAAEAVRTQRGAMFTAFFYTALPNIGFYTFLTYTPTFLHNEAGLSLGDAYLANVVGMVAYAALTLVMGRVSDKVGRRPILIAHAAVFFVSAIPIYLLMSHGSFWAALVAQLPAMLIMACYSGPGTAGLTELFPTRLRYSGMALPYNLSSAIFGGTAPFIATGLIAWLGTPLAPAFWAMAAAIPTLIVYLRMRETAFEPLRDR</sequence>
<evidence type="ECO:0000256" key="10">
    <source>
        <dbReference type="ARBA" id="ARBA00039918"/>
    </source>
</evidence>
<evidence type="ECO:0000256" key="1">
    <source>
        <dbReference type="ARBA" id="ARBA00004651"/>
    </source>
</evidence>
<dbReference type="PROSITE" id="PS00216">
    <property type="entry name" value="SUGAR_TRANSPORT_1"/>
    <property type="match status" value="1"/>
</dbReference>
<evidence type="ECO:0000313" key="13">
    <source>
        <dbReference type="EMBL" id="CDR17723.1"/>
    </source>
</evidence>
<dbReference type="EMBL" id="LK022848">
    <property type="protein sequence ID" value="CDR17723.1"/>
    <property type="molecule type" value="Genomic_DNA"/>
</dbReference>
<dbReference type="Gene3D" id="1.20.1250.20">
    <property type="entry name" value="MFS general substrate transporter like domains"/>
    <property type="match status" value="2"/>
</dbReference>
<gene>
    <name evidence="14" type="ORF">J2Z30_004705</name>
    <name evidence="13" type="ORF">SIRAN9699</name>
</gene>
<dbReference type="InterPro" id="IPR005828">
    <property type="entry name" value="MFS_sugar_transport-like"/>
</dbReference>
<evidence type="ECO:0000256" key="4">
    <source>
        <dbReference type="ARBA" id="ARBA00022475"/>
    </source>
</evidence>
<keyword evidence="5 11" id="KW-0812">Transmembrane</keyword>
<dbReference type="PANTHER" id="PTHR43528:SF1">
    <property type="entry name" value="ALPHA-KETOGLUTARATE PERMEASE"/>
    <property type="match status" value="1"/>
</dbReference>
<dbReference type="GO" id="GO:0005886">
    <property type="term" value="C:plasma membrane"/>
    <property type="evidence" value="ECO:0007669"/>
    <property type="project" value="UniProtKB-SubCell"/>
</dbReference>
<dbReference type="PROSITE" id="PS50850">
    <property type="entry name" value="MFS"/>
    <property type="match status" value="1"/>
</dbReference>
<reference evidence="13" key="1">
    <citation type="submission" date="2014-05" db="EMBL/GenBank/DDBJ databases">
        <authorList>
            <person name="Horn Fabian"/>
        </authorList>
    </citation>
    <scope>NUCLEOTIDE SEQUENCE</scope>
</reference>
<keyword evidence="7 11" id="KW-1133">Transmembrane helix</keyword>
<feature type="transmembrane region" description="Helical" evidence="11">
    <location>
        <begin position="381"/>
        <end position="405"/>
    </location>
</feature>
<dbReference type="PANTHER" id="PTHR43528">
    <property type="entry name" value="ALPHA-KETOGLUTARATE PERMEASE"/>
    <property type="match status" value="1"/>
</dbReference>
<comment type="similarity">
    <text evidence="2">Belongs to the major facilitator superfamily. Metabolite:H+ Symporter (MHS) family (TC 2.A.1.6) family.</text>
</comment>
<feature type="transmembrane region" description="Helical" evidence="11">
    <location>
        <begin position="411"/>
        <end position="429"/>
    </location>
</feature>
<dbReference type="InterPro" id="IPR051084">
    <property type="entry name" value="H+-coupled_symporters"/>
</dbReference>
<dbReference type="InterPro" id="IPR036259">
    <property type="entry name" value="MFS_trans_sf"/>
</dbReference>
<evidence type="ECO:0000256" key="9">
    <source>
        <dbReference type="ARBA" id="ARBA00037295"/>
    </source>
</evidence>
<evidence type="ECO:0000256" key="5">
    <source>
        <dbReference type="ARBA" id="ARBA00022692"/>
    </source>
</evidence>
<evidence type="ECO:0000256" key="8">
    <source>
        <dbReference type="ARBA" id="ARBA00023136"/>
    </source>
</evidence>
<feature type="transmembrane region" description="Helical" evidence="11">
    <location>
        <begin position="254"/>
        <end position="276"/>
    </location>
</feature>
<feature type="transmembrane region" description="Helical" evidence="11">
    <location>
        <begin position="288"/>
        <end position="305"/>
    </location>
</feature>
<evidence type="ECO:0000259" key="12">
    <source>
        <dbReference type="PROSITE" id="PS50850"/>
    </source>
</evidence>
<evidence type="ECO:0000256" key="6">
    <source>
        <dbReference type="ARBA" id="ARBA00022847"/>
    </source>
</evidence>
<evidence type="ECO:0000313" key="15">
    <source>
        <dbReference type="Proteomes" id="UP000756710"/>
    </source>
</evidence>
<evidence type="ECO:0000313" key="14">
    <source>
        <dbReference type="EMBL" id="MBP2063684.1"/>
    </source>
</evidence>
<keyword evidence="15" id="KW-1185">Reference proteome</keyword>
<evidence type="ECO:0000256" key="7">
    <source>
        <dbReference type="ARBA" id="ARBA00022989"/>
    </source>
</evidence>
<feature type="transmembrane region" description="Helical" evidence="11">
    <location>
        <begin position="169"/>
        <end position="189"/>
    </location>
</feature>
<evidence type="ECO:0000256" key="2">
    <source>
        <dbReference type="ARBA" id="ARBA00008240"/>
    </source>
</evidence>
<dbReference type="Pfam" id="PF00083">
    <property type="entry name" value="Sugar_tr"/>
    <property type="match status" value="2"/>
</dbReference>
<evidence type="ECO:0000256" key="3">
    <source>
        <dbReference type="ARBA" id="ARBA00022448"/>
    </source>
</evidence>
<dbReference type="HOGENOM" id="CLU_001265_39_0_11"/>
<dbReference type="Proteomes" id="UP000756710">
    <property type="component" value="Unassembled WGS sequence"/>
</dbReference>
<dbReference type="EMBL" id="JAGGLR010000012">
    <property type="protein sequence ID" value="MBP2063684.1"/>
    <property type="molecule type" value="Genomic_DNA"/>
</dbReference>
<comment type="subcellular location">
    <subcellularLocation>
        <location evidence="1">Cell membrane</location>
        <topology evidence="1">Multi-pass membrane protein</topology>
    </subcellularLocation>
</comment>
<keyword evidence="6" id="KW-0769">Symport</keyword>
<dbReference type="RefSeq" id="WP_044580385.1">
    <property type="nucleotide sequence ID" value="NZ_BAABDR010000100.1"/>
</dbReference>
<name>A0A061A4H2_9ACTN</name>
<feature type="transmembrane region" description="Helical" evidence="11">
    <location>
        <begin position="341"/>
        <end position="360"/>
    </location>
</feature>
<feature type="domain" description="Major facilitator superfamily (MFS) profile" evidence="12">
    <location>
        <begin position="25"/>
        <end position="433"/>
    </location>
</feature>
<feature type="transmembrane region" description="Helical" evidence="11">
    <location>
        <begin position="97"/>
        <end position="112"/>
    </location>
</feature>
<keyword evidence="3" id="KW-0813">Transport</keyword>
<dbReference type="FunFam" id="1.20.1250.20:FF:000001">
    <property type="entry name" value="Dicarboxylate MFS transporter"/>
    <property type="match status" value="1"/>
</dbReference>
<dbReference type="GO" id="GO:0015293">
    <property type="term" value="F:symporter activity"/>
    <property type="evidence" value="ECO:0007669"/>
    <property type="project" value="UniProtKB-KW"/>
</dbReference>
<reference evidence="14 15" key="2">
    <citation type="submission" date="2021-03" db="EMBL/GenBank/DDBJ databases">
        <title>Genomic Encyclopedia of Type Strains, Phase IV (KMG-IV): sequencing the most valuable type-strain genomes for metagenomic binning, comparative biology and taxonomic classification.</title>
        <authorList>
            <person name="Goeker M."/>
        </authorList>
    </citation>
    <scope>NUCLEOTIDE SEQUENCE [LARGE SCALE GENOMIC DNA]</scope>
    <source>
        <strain evidence="14 15">DSM 41954</strain>
    </source>
</reference>
<accession>A0A061A4H2</accession>
<comment type="function">
    <text evidence="9">May be a proton symporter involved in the uptake of osmolytes such as proline and glycine betaine.</text>
</comment>
<protein>
    <recommendedName>
        <fullName evidence="10">Putative proline/betaine transporter</fullName>
    </recommendedName>
</protein>
<dbReference type="SUPFAM" id="SSF103473">
    <property type="entry name" value="MFS general substrate transporter"/>
    <property type="match status" value="1"/>
</dbReference>
<dbReference type="InterPro" id="IPR005829">
    <property type="entry name" value="Sugar_transporter_CS"/>
</dbReference>
<dbReference type="AlphaFoldDB" id="A0A061A4H2"/>